<feature type="coiled-coil region" evidence="1">
    <location>
        <begin position="882"/>
        <end position="930"/>
    </location>
</feature>
<organism evidence="4 5">
    <name type="scientific">Triparma strigata</name>
    <dbReference type="NCBI Taxonomy" id="1606541"/>
    <lineage>
        <taxon>Eukaryota</taxon>
        <taxon>Sar</taxon>
        <taxon>Stramenopiles</taxon>
        <taxon>Ochrophyta</taxon>
        <taxon>Bolidophyceae</taxon>
        <taxon>Parmales</taxon>
        <taxon>Triparmaceae</taxon>
        <taxon>Triparma</taxon>
    </lineage>
</organism>
<name>A0A9W7BUM5_9STRA</name>
<feature type="region of interest" description="Disordered" evidence="2">
    <location>
        <begin position="1620"/>
        <end position="1650"/>
    </location>
</feature>
<reference evidence="5" key="1">
    <citation type="journal article" date="2023" name="Commun. Biol.">
        <title>Genome analysis of Parmales, the sister group of diatoms, reveals the evolutionary specialization of diatoms from phago-mixotrophs to photoautotrophs.</title>
        <authorList>
            <person name="Ban H."/>
            <person name="Sato S."/>
            <person name="Yoshikawa S."/>
            <person name="Yamada K."/>
            <person name="Nakamura Y."/>
            <person name="Ichinomiya M."/>
            <person name="Sato N."/>
            <person name="Blanc-Mathieu R."/>
            <person name="Endo H."/>
            <person name="Kuwata A."/>
            <person name="Ogata H."/>
        </authorList>
    </citation>
    <scope>NUCLEOTIDE SEQUENCE [LARGE SCALE GENOMIC DNA]</scope>
    <source>
        <strain evidence="5">NIES 3701</strain>
    </source>
</reference>
<dbReference type="OrthoDB" id="192685at2759"/>
<evidence type="ECO:0000256" key="1">
    <source>
        <dbReference type="SAM" id="Coils"/>
    </source>
</evidence>
<feature type="compositionally biased region" description="Low complexity" evidence="2">
    <location>
        <begin position="45"/>
        <end position="58"/>
    </location>
</feature>
<dbReference type="PROSITE" id="PS50800">
    <property type="entry name" value="SAP"/>
    <property type="match status" value="1"/>
</dbReference>
<feature type="coiled-coil region" evidence="1">
    <location>
        <begin position="749"/>
        <end position="776"/>
    </location>
</feature>
<keyword evidence="5" id="KW-1185">Reference proteome</keyword>
<feature type="compositionally biased region" description="Basic and acidic residues" evidence="2">
    <location>
        <begin position="109"/>
        <end position="129"/>
    </location>
</feature>
<keyword evidence="1" id="KW-0175">Coiled coil</keyword>
<dbReference type="Pfam" id="PF02037">
    <property type="entry name" value="SAP"/>
    <property type="match status" value="1"/>
</dbReference>
<feature type="region of interest" description="Disordered" evidence="2">
    <location>
        <begin position="1"/>
        <end position="158"/>
    </location>
</feature>
<comment type="caution">
    <text evidence="4">The sequence shown here is derived from an EMBL/GenBank/DDBJ whole genome shotgun (WGS) entry which is preliminary data.</text>
</comment>
<dbReference type="Proteomes" id="UP001165085">
    <property type="component" value="Unassembled WGS sequence"/>
</dbReference>
<evidence type="ECO:0000313" key="5">
    <source>
        <dbReference type="Proteomes" id="UP001165085"/>
    </source>
</evidence>
<protein>
    <recommendedName>
        <fullName evidence="3">SAP domain-containing protein</fullName>
    </recommendedName>
</protein>
<feature type="compositionally biased region" description="Basic residues" evidence="2">
    <location>
        <begin position="90"/>
        <end position="108"/>
    </location>
</feature>
<evidence type="ECO:0000259" key="3">
    <source>
        <dbReference type="PROSITE" id="PS50800"/>
    </source>
</evidence>
<dbReference type="Gene3D" id="1.10.720.30">
    <property type="entry name" value="SAP domain"/>
    <property type="match status" value="1"/>
</dbReference>
<feature type="coiled-coil region" evidence="1">
    <location>
        <begin position="1268"/>
        <end position="1302"/>
    </location>
</feature>
<feature type="compositionally biased region" description="Low complexity" evidence="2">
    <location>
        <begin position="134"/>
        <end position="146"/>
    </location>
</feature>
<sequence>MSFRTTGAKSPEATANEPNEQDETNEMLLSEFYELAQRVEQLERSTNSSSSSPTKSQSPIPPSHPVPSHAVGFTSSGTPLTIPAPNSSGKKSKKKKKKATAKKRRPKRGKDSTRSESEGEGISRKELTLHDLGSSSSTRKSPISIPWAKTPTKSIPRRFTGTPAGFDGGFDDSEKLFEPLGRTSIMTEEEGRRPLLIAKKIYGHLVNLQGSYMSMKKSLENTQTVLGTTSHELKATKNTALKIKEENGILRSQLRAAKEREGAKARIAQKSLFGVLSGVDRGRKEVIFRDWRNYTEGEKVRRRKMARFLKHWRFRHAKMILSSWGEYVKSVKARKTKIGSFHSRWTKNMEYRALEKWRVVVEEMKSDEVQGTKVMQKFVRRMGNLVMMRAFSAWYSNAIQLQNISSTTSKFLRKWRNQSLSQSYVQWFWWTDKRKRLRRAIAAGVKRKKLGDLRPMFKKWCDLVAWSIDEEWLREQDGLKKVIKDKDTQIRILENFRDMVYAKEKDRAMNVLNRILHSQLFAAWKIWKEEADELTRLENIKLKIMNKWRLRGPQKMLMKWKLWVEKRCRVRNIMKRSFGDRSFKMLASGFNTWRSYTSASDTFKMRAALEHMEQKIISLEEKLKAKTGEAKVLQKFKDSIYVEKKENAVAILYKMVNHKMMQSFEKWLEWSENQGREERVMKRFLSKWRLKSAVACMLTWREYTNTRLKLKRIVRRATVDKRGKMLDAALRTWKHFVYSFDTTKLQHASEELNDIIVRLENDVDEKDETIKALRSHVDNLMGSKKLVACKMLKRACNGKLNSAWLTWLSMYQESVRTEVIMKRFALKIKNSTVLKCFETWLDLVETRKKMRNFVHRHLFDKTAKVLSTAFRTWIVNTEKVGEEILLQQIEDLREEMARIEDDMESVMAENQEFEGQLVALQKEKLALSEKSMRRFVNMWQNKALLTTLNGWKNFITLVRRDKGIMKKWMLKMLATQLNCAMAKWMEFVLFERRCEKLLDKFARKWIYRNVCKTFGAWVIFAKDSKSTREGGEAWERKVSAVLSKMMNGRLLKVFNAWRDNASEKKKNRLVVKNFVNKMRMGGVRRCISRWREFVAERVFCRRFMNRMVGGREATMLRMGWNSWRSYVKGIGEEGIRQLGSMLEEQNKRIDEQAKIIEELEEHIREMFGDQQERAIGVIQKMLHNQLNQGFMAWKANVEELKRHEGIVKKFGNRIRLSSASKAMQSLRANRDERQFLRRFLKRMVGGRRVTLLAAGLNKWREVTVWLKNHSQENEIEKLEEELESLTETLQMYEERYAKELLAKKDKARRVISKLMNGKVSVAWDMWVDFVKQEIHNEEIRLKFAKKLRYRGAMKALENWKIMTLERKFLRRFMKRMFGGKDLRMKSAAIRTWQDSVRGYREGEEKEVIQKLEGICNSQSSEINALQEDLSFLRNQVESLQSEKMMHSQKAMKNFIALWQNKGLLKVFTGWKNLVVGLNERRVLLARVVLKWQGRVVVRCFKAWAHLIKKIIKDRAKHTVVKEGEWQDFLRDARTVVNTPKAVSARGGGAFFNNNNQENEPEVPTVGDLDKLEHLSPHTIRGMNTMDLQQELAKRGLPSAGSKPALIARLTACQDFLSPRSAKASYRRTWNEEEDEVSNRIQSYARKQSGL</sequence>
<feature type="compositionally biased region" description="Polar residues" evidence="2">
    <location>
        <begin position="1638"/>
        <end position="1650"/>
    </location>
</feature>
<evidence type="ECO:0000256" key="2">
    <source>
        <dbReference type="SAM" id="MobiDB-lite"/>
    </source>
</evidence>
<accession>A0A9W7BUM5</accession>
<evidence type="ECO:0000313" key="4">
    <source>
        <dbReference type="EMBL" id="GMH94072.1"/>
    </source>
</evidence>
<dbReference type="InterPro" id="IPR003034">
    <property type="entry name" value="SAP_dom"/>
</dbReference>
<gene>
    <name evidence="4" type="ORF">TrST_g4066</name>
</gene>
<proteinExistence type="predicted"/>
<feature type="domain" description="SAP" evidence="3">
    <location>
        <begin position="1579"/>
        <end position="1613"/>
    </location>
</feature>
<dbReference type="PANTHER" id="PTHR43941">
    <property type="entry name" value="STRUCTURAL MAINTENANCE OF CHROMOSOMES PROTEIN 2"/>
    <property type="match status" value="1"/>
</dbReference>
<dbReference type="InterPro" id="IPR036361">
    <property type="entry name" value="SAP_dom_sf"/>
</dbReference>
<dbReference type="EMBL" id="BRXY01000426">
    <property type="protein sequence ID" value="GMH94072.1"/>
    <property type="molecule type" value="Genomic_DNA"/>
</dbReference>
<feature type="coiled-coil region" evidence="1">
    <location>
        <begin position="1408"/>
        <end position="1449"/>
    </location>
</feature>